<dbReference type="GO" id="GO:0005634">
    <property type="term" value="C:nucleus"/>
    <property type="evidence" value="ECO:0007669"/>
    <property type="project" value="TreeGrafter"/>
</dbReference>
<evidence type="ECO:0000256" key="10">
    <source>
        <dbReference type="ARBA" id="ARBA00042316"/>
    </source>
</evidence>
<keyword evidence="4" id="KW-0053">Apoptosis</keyword>
<sequence>MNSIVVSSITVKRLISDIIEIKKNPLSKEGIYYKHDESDMLNGYALIIGPENTPYAHGYFLFKFNFPYDYPHSPPIVTYHTNDGYTRFHPNFYKNGKVCVSILNTWKGEQWTGCQTIRSILLSLCSLFNENPLINEPGILKTHKDIIPYNKIIKYKTISIAINKILTKDLLYFPKYFEVFNDEIINNFIKNYDKIKKTIEHELTNLEDNKIITTNTYALSTKINYDKQHKLLQRHYNILNTND</sequence>
<evidence type="ECO:0000259" key="12">
    <source>
        <dbReference type="PROSITE" id="PS50127"/>
    </source>
</evidence>
<keyword evidence="6" id="KW-0833">Ubl conjugation pathway</keyword>
<dbReference type="PANTHER" id="PTHR46116:SF26">
    <property type="entry name" value="UBIQUITIN-CONJUGATING ENZYME E2 Z"/>
    <property type="match status" value="1"/>
</dbReference>
<keyword evidence="5" id="KW-0547">Nucleotide-binding</keyword>
<dbReference type="EMBL" id="MN738809">
    <property type="protein sequence ID" value="QHS84577.1"/>
    <property type="molecule type" value="Genomic_DNA"/>
</dbReference>
<dbReference type="InterPro" id="IPR016135">
    <property type="entry name" value="UBQ-conjugating_enzyme/RWD"/>
</dbReference>
<evidence type="ECO:0000256" key="11">
    <source>
        <dbReference type="ARBA" id="ARBA00042401"/>
    </source>
</evidence>
<comment type="subcellular location">
    <subcellularLocation>
        <location evidence="1">Cytoplasm</location>
    </subcellularLocation>
</comment>
<accession>A0A6C0AX96</accession>
<proteinExistence type="predicted"/>
<dbReference type="PANTHER" id="PTHR46116">
    <property type="entry name" value="(E3-INDEPENDENT) E2 UBIQUITIN-CONJUGATING ENZYME"/>
    <property type="match status" value="1"/>
</dbReference>
<feature type="domain" description="UBC core" evidence="12">
    <location>
        <begin position="9"/>
        <end position="170"/>
    </location>
</feature>
<evidence type="ECO:0000313" key="13">
    <source>
        <dbReference type="EMBL" id="QHS84577.1"/>
    </source>
</evidence>
<evidence type="ECO:0000256" key="6">
    <source>
        <dbReference type="ARBA" id="ARBA00022786"/>
    </source>
</evidence>
<evidence type="ECO:0000256" key="5">
    <source>
        <dbReference type="ARBA" id="ARBA00022741"/>
    </source>
</evidence>
<dbReference type="SMART" id="SM00212">
    <property type="entry name" value="UBCc"/>
    <property type="match status" value="1"/>
</dbReference>
<dbReference type="GO" id="GO:0004869">
    <property type="term" value="F:cysteine-type endopeptidase inhibitor activity"/>
    <property type="evidence" value="ECO:0007669"/>
    <property type="project" value="TreeGrafter"/>
</dbReference>
<keyword evidence="2" id="KW-0963">Cytoplasm</keyword>
<evidence type="ECO:0000256" key="1">
    <source>
        <dbReference type="ARBA" id="ARBA00004496"/>
    </source>
</evidence>
<dbReference type="GO" id="GO:0016740">
    <property type="term" value="F:transferase activity"/>
    <property type="evidence" value="ECO:0007669"/>
    <property type="project" value="UniProtKB-KW"/>
</dbReference>
<evidence type="ECO:0000256" key="9">
    <source>
        <dbReference type="ARBA" id="ARBA00041798"/>
    </source>
</evidence>
<name>A0A6C0AX96_9ZZZZ</name>
<dbReference type="GO" id="GO:0005737">
    <property type="term" value="C:cytoplasm"/>
    <property type="evidence" value="ECO:0007669"/>
    <property type="project" value="UniProtKB-SubCell"/>
</dbReference>
<keyword evidence="3" id="KW-0808">Transferase</keyword>
<evidence type="ECO:0000256" key="3">
    <source>
        <dbReference type="ARBA" id="ARBA00022679"/>
    </source>
</evidence>
<dbReference type="InterPro" id="IPR000608">
    <property type="entry name" value="UBC"/>
</dbReference>
<dbReference type="Pfam" id="PF00179">
    <property type="entry name" value="UQ_con"/>
    <property type="match status" value="1"/>
</dbReference>
<dbReference type="AlphaFoldDB" id="A0A6C0AX96"/>
<evidence type="ECO:0000256" key="7">
    <source>
        <dbReference type="ARBA" id="ARBA00022840"/>
    </source>
</evidence>
<dbReference type="SUPFAM" id="SSF54495">
    <property type="entry name" value="UBC-like"/>
    <property type="match status" value="1"/>
</dbReference>
<keyword evidence="7" id="KW-0067">ATP-binding</keyword>
<evidence type="ECO:0000256" key="8">
    <source>
        <dbReference type="ARBA" id="ARBA00039894"/>
    </source>
</evidence>
<dbReference type="GO" id="GO:0043066">
    <property type="term" value="P:negative regulation of apoptotic process"/>
    <property type="evidence" value="ECO:0007669"/>
    <property type="project" value="TreeGrafter"/>
</dbReference>
<evidence type="ECO:0000256" key="4">
    <source>
        <dbReference type="ARBA" id="ARBA00022703"/>
    </source>
</evidence>
<organism evidence="13">
    <name type="scientific">viral metagenome</name>
    <dbReference type="NCBI Taxonomy" id="1070528"/>
    <lineage>
        <taxon>unclassified sequences</taxon>
        <taxon>metagenomes</taxon>
        <taxon>organismal metagenomes</taxon>
    </lineage>
</organism>
<dbReference type="PROSITE" id="PS50127">
    <property type="entry name" value="UBC_2"/>
    <property type="match status" value="1"/>
</dbReference>
<protein>
    <recommendedName>
        <fullName evidence="8">Ubiquitin-conjugating enzyme E2 Z</fullName>
    </recommendedName>
    <alternativeName>
        <fullName evidence="9">E2 ubiquitin-conjugating enzyme Z</fullName>
    </alternativeName>
    <alternativeName>
        <fullName evidence="11">Ubiquitin carrier protein Z</fullName>
    </alternativeName>
    <alternativeName>
        <fullName evidence="10">Ubiquitin-protein ligase Z</fullName>
    </alternativeName>
</protein>
<reference evidence="13" key="1">
    <citation type="journal article" date="2020" name="Nature">
        <title>Giant virus diversity and host interactions through global metagenomics.</title>
        <authorList>
            <person name="Schulz F."/>
            <person name="Roux S."/>
            <person name="Paez-Espino D."/>
            <person name="Jungbluth S."/>
            <person name="Walsh D.A."/>
            <person name="Denef V.J."/>
            <person name="McMahon K.D."/>
            <person name="Konstantinidis K.T."/>
            <person name="Eloe-Fadrosh E.A."/>
            <person name="Kyrpides N.C."/>
            <person name="Woyke T."/>
        </authorList>
    </citation>
    <scope>NUCLEOTIDE SEQUENCE</scope>
    <source>
        <strain evidence="13">GVMAG-S-ERX556022-25</strain>
    </source>
</reference>
<dbReference type="Gene3D" id="3.10.110.10">
    <property type="entry name" value="Ubiquitin Conjugating Enzyme"/>
    <property type="match status" value="1"/>
</dbReference>
<evidence type="ECO:0000256" key="2">
    <source>
        <dbReference type="ARBA" id="ARBA00022490"/>
    </source>
</evidence>
<dbReference type="GO" id="GO:0006915">
    <property type="term" value="P:apoptotic process"/>
    <property type="evidence" value="ECO:0007669"/>
    <property type="project" value="UniProtKB-KW"/>
</dbReference>
<dbReference type="GO" id="GO:0005524">
    <property type="term" value="F:ATP binding"/>
    <property type="evidence" value="ECO:0007669"/>
    <property type="project" value="UniProtKB-KW"/>
</dbReference>